<dbReference type="EMBL" id="BMIS01000002">
    <property type="protein sequence ID" value="GGE60940.1"/>
    <property type="molecule type" value="Genomic_DNA"/>
</dbReference>
<keyword evidence="6 7" id="KW-0472">Membrane</keyword>
<evidence type="ECO:0000256" key="3">
    <source>
        <dbReference type="ARBA" id="ARBA00022475"/>
    </source>
</evidence>
<evidence type="ECO:0000256" key="5">
    <source>
        <dbReference type="ARBA" id="ARBA00022989"/>
    </source>
</evidence>
<evidence type="ECO:0000259" key="9">
    <source>
        <dbReference type="PROSITE" id="PS50928"/>
    </source>
</evidence>
<comment type="caution">
    <text evidence="10">The sequence shown here is derived from an EMBL/GenBank/DDBJ whole genome shotgun (WGS) entry which is preliminary data.</text>
</comment>
<feature type="compositionally biased region" description="Basic and acidic residues" evidence="8">
    <location>
        <begin position="1"/>
        <end position="11"/>
    </location>
</feature>
<feature type="transmembrane region" description="Helical" evidence="7">
    <location>
        <begin position="229"/>
        <end position="251"/>
    </location>
</feature>
<keyword evidence="4 7" id="KW-0812">Transmembrane</keyword>
<protein>
    <submittedName>
        <fullName evidence="10">Binding-protein-dependent transport system inner membrane protein</fullName>
    </submittedName>
</protein>
<evidence type="ECO:0000256" key="8">
    <source>
        <dbReference type="SAM" id="MobiDB-lite"/>
    </source>
</evidence>
<feature type="region of interest" description="Disordered" evidence="8">
    <location>
        <begin position="1"/>
        <end position="26"/>
    </location>
</feature>
<keyword evidence="5 7" id="KW-1133">Transmembrane helix</keyword>
<dbReference type="FunFam" id="1.10.3720.10:FF:000003">
    <property type="entry name" value="Aliphatic sulfonate ABC transporter permease"/>
    <property type="match status" value="1"/>
</dbReference>
<evidence type="ECO:0000313" key="11">
    <source>
        <dbReference type="Proteomes" id="UP000633136"/>
    </source>
</evidence>
<comment type="subcellular location">
    <subcellularLocation>
        <location evidence="1 7">Cell membrane</location>
        <topology evidence="1 7">Multi-pass membrane protein</topology>
    </subcellularLocation>
</comment>
<organism evidence="10 11">
    <name type="scientific">Nesterenkonia cremea</name>
    <dbReference type="NCBI Taxonomy" id="1882340"/>
    <lineage>
        <taxon>Bacteria</taxon>
        <taxon>Bacillati</taxon>
        <taxon>Actinomycetota</taxon>
        <taxon>Actinomycetes</taxon>
        <taxon>Micrococcales</taxon>
        <taxon>Micrococcaceae</taxon>
        <taxon>Nesterenkonia</taxon>
    </lineage>
</organism>
<dbReference type="Proteomes" id="UP000633136">
    <property type="component" value="Unassembled WGS sequence"/>
</dbReference>
<feature type="transmembrane region" description="Helical" evidence="7">
    <location>
        <begin position="107"/>
        <end position="129"/>
    </location>
</feature>
<dbReference type="PANTHER" id="PTHR30151:SF7">
    <property type="entry name" value="NITRATE IMPORT PERMEASE PROTEIN NRTB"/>
    <property type="match status" value="1"/>
</dbReference>
<dbReference type="RefSeq" id="WP_229658738.1">
    <property type="nucleotide sequence ID" value="NZ_BMIS01000002.1"/>
</dbReference>
<keyword evidence="3" id="KW-1003">Cell membrane</keyword>
<dbReference type="GO" id="GO:0005886">
    <property type="term" value="C:plasma membrane"/>
    <property type="evidence" value="ECO:0007669"/>
    <property type="project" value="UniProtKB-SubCell"/>
</dbReference>
<proteinExistence type="inferred from homology"/>
<dbReference type="Pfam" id="PF00528">
    <property type="entry name" value="BPD_transp_1"/>
    <property type="match status" value="1"/>
</dbReference>
<feature type="transmembrane region" description="Helical" evidence="7">
    <location>
        <begin position="263"/>
        <end position="284"/>
    </location>
</feature>
<dbReference type="SUPFAM" id="SSF161098">
    <property type="entry name" value="MetI-like"/>
    <property type="match status" value="1"/>
</dbReference>
<keyword evidence="11" id="KW-1185">Reference proteome</keyword>
<keyword evidence="2 7" id="KW-0813">Transport</keyword>
<evidence type="ECO:0000256" key="1">
    <source>
        <dbReference type="ARBA" id="ARBA00004651"/>
    </source>
</evidence>
<dbReference type="PANTHER" id="PTHR30151">
    <property type="entry name" value="ALKANE SULFONATE ABC TRANSPORTER-RELATED, MEMBRANE SUBUNIT"/>
    <property type="match status" value="1"/>
</dbReference>
<reference evidence="10" key="1">
    <citation type="journal article" date="2014" name="Int. J. Syst. Evol. Microbiol.">
        <title>Complete genome sequence of Corynebacterium casei LMG S-19264T (=DSM 44701T), isolated from a smear-ripened cheese.</title>
        <authorList>
            <consortium name="US DOE Joint Genome Institute (JGI-PGF)"/>
            <person name="Walter F."/>
            <person name="Albersmeier A."/>
            <person name="Kalinowski J."/>
            <person name="Ruckert C."/>
        </authorList>
    </citation>
    <scope>NUCLEOTIDE SEQUENCE</scope>
    <source>
        <strain evidence="10">CGMCC 1.15388</strain>
    </source>
</reference>
<evidence type="ECO:0000256" key="6">
    <source>
        <dbReference type="ARBA" id="ARBA00023136"/>
    </source>
</evidence>
<sequence>MTATLTHEKTAEAAAEPQAPAPRQMPRLRSPRWGRLVLAFPVPLAVLLIWHLGVQFGWTLPFGIRMAQLPTPADVGVRLADLFVGGLLPSPFSGEVYQHIWASLVRVAYGFGLAVALAVPFGVILGRSALVMKLFEPTINVIRPIPVTAWAPLALIIIGIGDRSAIFLVFLAAFFPMLISTAAAVAQVPPRLLEAAAMLGMPRWKRMVAVVVPSSIPGIFSGLRVGLGLAWALLVVGEMVGINIGLGAMIFEGRQLNQIDLIMAGMVIIGVLGFLTDRLLTALLKLLSRGRPVLQEVA</sequence>
<dbReference type="Gene3D" id="1.10.3720.10">
    <property type="entry name" value="MetI-like"/>
    <property type="match status" value="1"/>
</dbReference>
<gene>
    <name evidence="10" type="ORF">GCM10011401_04790</name>
</gene>
<dbReference type="AlphaFoldDB" id="A0A917ALR9"/>
<feature type="transmembrane region" description="Helical" evidence="7">
    <location>
        <begin position="166"/>
        <end position="186"/>
    </location>
</feature>
<feature type="domain" description="ABC transmembrane type-1" evidence="9">
    <location>
        <begin position="100"/>
        <end position="280"/>
    </location>
</feature>
<dbReference type="InterPro" id="IPR000515">
    <property type="entry name" value="MetI-like"/>
</dbReference>
<dbReference type="PROSITE" id="PS50928">
    <property type="entry name" value="ABC_TM1"/>
    <property type="match status" value="1"/>
</dbReference>
<accession>A0A917ALR9</accession>
<feature type="compositionally biased region" description="Low complexity" evidence="8">
    <location>
        <begin position="12"/>
        <end position="26"/>
    </location>
</feature>
<evidence type="ECO:0000313" key="10">
    <source>
        <dbReference type="EMBL" id="GGE60940.1"/>
    </source>
</evidence>
<comment type="similarity">
    <text evidence="7">Belongs to the binding-protein-dependent transport system permease family.</text>
</comment>
<feature type="transmembrane region" description="Helical" evidence="7">
    <location>
        <begin position="207"/>
        <end position="223"/>
    </location>
</feature>
<name>A0A917ALR9_9MICC</name>
<dbReference type="InterPro" id="IPR035906">
    <property type="entry name" value="MetI-like_sf"/>
</dbReference>
<reference evidence="10" key="2">
    <citation type="submission" date="2020-09" db="EMBL/GenBank/DDBJ databases">
        <authorList>
            <person name="Sun Q."/>
            <person name="Zhou Y."/>
        </authorList>
    </citation>
    <scope>NUCLEOTIDE SEQUENCE</scope>
    <source>
        <strain evidence="10">CGMCC 1.15388</strain>
    </source>
</reference>
<evidence type="ECO:0000256" key="4">
    <source>
        <dbReference type="ARBA" id="ARBA00022692"/>
    </source>
</evidence>
<dbReference type="GO" id="GO:0042918">
    <property type="term" value="P:alkanesulfonate transmembrane transport"/>
    <property type="evidence" value="ECO:0007669"/>
    <property type="project" value="UniProtKB-ARBA"/>
</dbReference>
<evidence type="ECO:0000256" key="2">
    <source>
        <dbReference type="ARBA" id="ARBA00022448"/>
    </source>
</evidence>
<feature type="transmembrane region" description="Helical" evidence="7">
    <location>
        <begin position="141"/>
        <end position="160"/>
    </location>
</feature>
<evidence type="ECO:0000256" key="7">
    <source>
        <dbReference type="RuleBase" id="RU363032"/>
    </source>
</evidence>
<dbReference type="CDD" id="cd06261">
    <property type="entry name" value="TM_PBP2"/>
    <property type="match status" value="1"/>
</dbReference>
<feature type="transmembrane region" description="Helical" evidence="7">
    <location>
        <begin position="33"/>
        <end position="53"/>
    </location>
</feature>